<feature type="domain" description="NAD(P)-binding" evidence="1">
    <location>
        <begin position="13"/>
        <end position="157"/>
    </location>
</feature>
<dbReference type="Pfam" id="PF13460">
    <property type="entry name" value="NAD_binding_10"/>
    <property type="match status" value="1"/>
</dbReference>
<name>A0ABV8MUV3_9NEIS</name>
<evidence type="ECO:0000259" key="1">
    <source>
        <dbReference type="Pfam" id="PF13460"/>
    </source>
</evidence>
<dbReference type="InterPro" id="IPR016040">
    <property type="entry name" value="NAD(P)-bd_dom"/>
</dbReference>
<accession>A0ABV8MUV3</accession>
<evidence type="ECO:0000313" key="2">
    <source>
        <dbReference type="EMBL" id="MFC4160886.1"/>
    </source>
</evidence>
<dbReference type="CDD" id="cd05271">
    <property type="entry name" value="NDUFA9_like_SDR_a"/>
    <property type="match status" value="1"/>
</dbReference>
<organism evidence="2 3">
    <name type="scientific">Chitinimonas lacunae</name>
    <dbReference type="NCBI Taxonomy" id="1963018"/>
    <lineage>
        <taxon>Bacteria</taxon>
        <taxon>Pseudomonadati</taxon>
        <taxon>Pseudomonadota</taxon>
        <taxon>Betaproteobacteria</taxon>
        <taxon>Neisseriales</taxon>
        <taxon>Chitinibacteraceae</taxon>
        <taxon>Chitinimonas</taxon>
    </lineage>
</organism>
<dbReference type="EMBL" id="JBHSBU010000001">
    <property type="protein sequence ID" value="MFC4160886.1"/>
    <property type="molecule type" value="Genomic_DNA"/>
</dbReference>
<dbReference type="InterPro" id="IPR036291">
    <property type="entry name" value="NAD(P)-bd_dom_sf"/>
</dbReference>
<gene>
    <name evidence="2" type="ORF">ACFOW7_16220</name>
</gene>
<keyword evidence="3" id="KW-1185">Reference proteome</keyword>
<comment type="caution">
    <text evidence="2">The sequence shown here is derived from an EMBL/GenBank/DDBJ whole genome shotgun (WGS) entry which is preliminary data.</text>
</comment>
<sequence>MPISASSRILVVGGSGLIGTSLIERLVECGYPVTVPTRNRERTKKLLPLPRVELVEADVHDPATLDQLLPEHGAVVNLVGILQGSPAAFRRAHAELPAKLVKACAQAGVRRLLHVSALGADPSGPSHYLRSKGEGERTVRDSTLDWTVFRPSLVVAGEGGFVPLLTGLVRRLPLVPLAGAHSRVQPVWIEDVSRALLAALHRDELIGRSLNLVGPRVYTMAELTRYIGELSGHPRPVLALPDPAARLLAALFSFLSNPPLSADNLDSLTVDNVDPAGFPAVLGWAPTCLEAVAPAYVANLTPRGRYLSLRRSAHR</sequence>
<dbReference type="SUPFAM" id="SSF51735">
    <property type="entry name" value="NAD(P)-binding Rossmann-fold domains"/>
    <property type="match status" value="1"/>
</dbReference>
<protein>
    <submittedName>
        <fullName evidence="2">Complex I NDUFA9 subunit family protein</fullName>
    </submittedName>
</protein>
<proteinExistence type="predicted"/>
<dbReference type="InterPro" id="IPR051207">
    <property type="entry name" value="ComplexI_NDUFA9_subunit"/>
</dbReference>
<dbReference type="PANTHER" id="PTHR12126:SF11">
    <property type="entry name" value="NADH DEHYDROGENASE [UBIQUINONE] 1 ALPHA SUBCOMPLEX SUBUNIT 9, MITOCHONDRIAL"/>
    <property type="match status" value="1"/>
</dbReference>
<dbReference type="Gene3D" id="3.40.50.720">
    <property type="entry name" value="NAD(P)-binding Rossmann-like Domain"/>
    <property type="match status" value="1"/>
</dbReference>
<dbReference type="PANTHER" id="PTHR12126">
    <property type="entry name" value="NADH-UBIQUINONE OXIDOREDUCTASE 39 KDA SUBUNIT-RELATED"/>
    <property type="match status" value="1"/>
</dbReference>
<evidence type="ECO:0000313" key="3">
    <source>
        <dbReference type="Proteomes" id="UP001595791"/>
    </source>
</evidence>
<dbReference type="RefSeq" id="WP_378166199.1">
    <property type="nucleotide sequence ID" value="NZ_JBHSBU010000001.1"/>
</dbReference>
<dbReference type="Proteomes" id="UP001595791">
    <property type="component" value="Unassembled WGS sequence"/>
</dbReference>
<reference evidence="3" key="1">
    <citation type="journal article" date="2019" name="Int. J. Syst. Evol. Microbiol.">
        <title>The Global Catalogue of Microorganisms (GCM) 10K type strain sequencing project: providing services to taxonomists for standard genome sequencing and annotation.</title>
        <authorList>
            <consortium name="The Broad Institute Genomics Platform"/>
            <consortium name="The Broad Institute Genome Sequencing Center for Infectious Disease"/>
            <person name="Wu L."/>
            <person name="Ma J."/>
        </authorList>
    </citation>
    <scope>NUCLEOTIDE SEQUENCE [LARGE SCALE GENOMIC DNA]</scope>
    <source>
        <strain evidence="3">LMG 29894</strain>
    </source>
</reference>